<name>T1P9Y6_MUSDO</name>
<evidence type="ECO:0000313" key="2">
    <source>
        <dbReference type="EMBL" id="AFP59594.1"/>
    </source>
</evidence>
<feature type="compositionally biased region" description="Polar residues" evidence="1">
    <location>
        <begin position="339"/>
        <end position="350"/>
    </location>
</feature>
<sequence length="382" mass="42359">MYHITSDTDRLEKALTEMGIPVQLGIGTAVCKLCRYFANLLMKPPETTKSQKAEFIKNYRKRLLQFHNIHDGSNDASEADEDDNSNGPTSNNENTESHQQQQKQHHDETAQKSPLPEDDGSSNQKDLLSPLNSSHSGEDESAKGNASVRESTSEAMDREFENALMDSSNSSTSNAADNSPSEMSKLKAILQSNSLPVEKAASTNNSSSSSSSDISNVLRANPNISMRELFPGEEDLGLQFKVPFGSSASQRTPEGWTRVQTFLQYDEPTRRLWEELQKPYGNQSSFLRHLILLEKYFRNGDLILSASASSNASVYTQTVRQRLTSYDKGHCGGLHQEVPSDNSSTSTAKETSNKPKEPEPQIPTFEINEDDDDDDDVSKLLL</sequence>
<dbReference type="PANTHER" id="PTHR36562">
    <property type="entry name" value="SERINE/ARGININE REPETITIVE MATRIX 2"/>
    <property type="match status" value="1"/>
</dbReference>
<feature type="region of interest" description="Disordered" evidence="1">
    <location>
        <begin position="71"/>
        <end position="155"/>
    </location>
</feature>
<feature type="compositionally biased region" description="Acidic residues" evidence="1">
    <location>
        <begin position="367"/>
        <end position="376"/>
    </location>
</feature>
<protein>
    <submittedName>
        <fullName evidence="2">Putative metal-binding protein (DUF2284)</fullName>
    </submittedName>
</protein>
<dbReference type="AlphaFoldDB" id="T1P9Y6"/>
<organism evidence="2">
    <name type="scientific">Musca domestica</name>
    <name type="common">House fly</name>
    <dbReference type="NCBI Taxonomy" id="7370"/>
    <lineage>
        <taxon>Eukaryota</taxon>
        <taxon>Metazoa</taxon>
        <taxon>Ecdysozoa</taxon>
        <taxon>Arthropoda</taxon>
        <taxon>Hexapoda</taxon>
        <taxon>Insecta</taxon>
        <taxon>Pterygota</taxon>
        <taxon>Neoptera</taxon>
        <taxon>Endopterygota</taxon>
        <taxon>Diptera</taxon>
        <taxon>Brachycera</taxon>
        <taxon>Muscomorpha</taxon>
        <taxon>Muscoidea</taxon>
        <taxon>Muscidae</taxon>
        <taxon>Musca</taxon>
    </lineage>
</organism>
<evidence type="ECO:0000256" key="1">
    <source>
        <dbReference type="SAM" id="MobiDB-lite"/>
    </source>
</evidence>
<feature type="compositionally biased region" description="Polar residues" evidence="1">
    <location>
        <begin position="85"/>
        <end position="102"/>
    </location>
</feature>
<reference evidence="2" key="1">
    <citation type="submission" date="2012-08" db="EMBL/GenBank/DDBJ databases">
        <title>Transcriptome of adult Musca domestica launches a platform for comparative house fly gene expression and characterization of differential gene expression among resistant and susceptible house flies.</title>
        <authorList>
            <person name="Liu N."/>
            <person name="Zhang L."/>
            <person name="Li M."/>
            <person name="Reid W."/>
        </authorList>
    </citation>
    <scope>NUCLEOTIDE SEQUENCE</scope>
    <source>
        <strain evidence="2">ALHF</strain>
        <tissue evidence="2">Whole body</tissue>
    </source>
</reference>
<dbReference type="PANTHER" id="PTHR36562:SF6">
    <property type="entry name" value="EG:133E12.4 PROTEIN"/>
    <property type="match status" value="1"/>
</dbReference>
<dbReference type="EMBL" id="KA644965">
    <property type="protein sequence ID" value="AFP59594.1"/>
    <property type="molecule type" value="mRNA"/>
</dbReference>
<proteinExistence type="evidence at transcript level"/>
<feature type="region of interest" description="Disordered" evidence="1">
    <location>
        <begin position="327"/>
        <end position="382"/>
    </location>
</feature>
<dbReference type="VEuPathDB" id="VectorBase:MDOA013918"/>
<dbReference type="InterPro" id="IPR051372">
    <property type="entry name" value="CWC21"/>
</dbReference>
<dbReference type="GO" id="GO:0005634">
    <property type="term" value="C:nucleus"/>
    <property type="evidence" value="ECO:0007669"/>
    <property type="project" value="TreeGrafter"/>
</dbReference>
<feature type="compositionally biased region" description="Polar residues" evidence="1">
    <location>
        <begin position="121"/>
        <end position="135"/>
    </location>
</feature>
<accession>T1P9Y6</accession>
<feature type="compositionally biased region" description="Low complexity" evidence="1">
    <location>
        <begin position="166"/>
        <end position="181"/>
    </location>
</feature>
<feature type="region of interest" description="Disordered" evidence="1">
    <location>
        <begin position="164"/>
        <end position="183"/>
    </location>
</feature>
<dbReference type="VEuPathDB" id="VectorBase:MDOMA2_019801"/>